<name>A0A0B7ILR4_9FLAO</name>
<dbReference type="EC" id="1.17.1.-" evidence="3"/>
<dbReference type="CDD" id="cd06189">
    <property type="entry name" value="flavin_oxioreductase"/>
    <property type="match status" value="1"/>
</dbReference>
<feature type="domain" description="2Fe-2S ferredoxin-type" evidence="1">
    <location>
        <begin position="3"/>
        <end position="91"/>
    </location>
</feature>
<dbReference type="RefSeq" id="WP_042007496.1">
    <property type="nucleotide sequence ID" value="NZ_CDOL01000218.1"/>
</dbReference>
<accession>A0A0B7ILR4</accession>
<dbReference type="Gene3D" id="2.40.30.10">
    <property type="entry name" value="Translation factors"/>
    <property type="match status" value="1"/>
</dbReference>
<dbReference type="InterPro" id="IPR017927">
    <property type="entry name" value="FAD-bd_FR_type"/>
</dbReference>
<dbReference type="InterPro" id="IPR039261">
    <property type="entry name" value="FNR_nucleotide-bd"/>
</dbReference>
<dbReference type="InterPro" id="IPR001709">
    <property type="entry name" value="Flavoprot_Pyr_Nucl_cyt_Rdtase"/>
</dbReference>
<proteinExistence type="predicted"/>
<dbReference type="PROSITE" id="PS51384">
    <property type="entry name" value="FAD_FR"/>
    <property type="match status" value="1"/>
</dbReference>
<dbReference type="PRINTS" id="PR00410">
    <property type="entry name" value="PHEHYDRXLASE"/>
</dbReference>
<protein>
    <submittedName>
        <fullName evidence="3">Oxidoreductase NAD-binding domain protein</fullName>
        <ecNumber evidence="3">1.17.1.-</ecNumber>
    </submittedName>
</protein>
<dbReference type="InterPro" id="IPR001433">
    <property type="entry name" value="OxRdtase_FAD/NAD-bd"/>
</dbReference>
<dbReference type="Pfam" id="PF00970">
    <property type="entry name" value="FAD_binding_6"/>
    <property type="match status" value="1"/>
</dbReference>
<dbReference type="SUPFAM" id="SSF63380">
    <property type="entry name" value="Riboflavin synthase domain-like"/>
    <property type="match status" value="1"/>
</dbReference>
<dbReference type="Proteomes" id="UP000038200">
    <property type="component" value="Unassembled WGS sequence"/>
</dbReference>
<sequence length="328" mass="37601">MSYKIRLKNNKEFHCETSKTILEAALEQGIGLEYSCLSARCRSCVVRVVEGRYGNIKDDMVLSEEERKQGFVLSCNAVPCSDLQLDVEDLGMQLFKKQIIPVKINLISVLSSDIIRVELRLPPTANFRFIPGQYVNIIRGGEKRSYSLANVPNAENHLEFFIRNYHGGLFSKYWFREARQNDLLRIEGPLGTFFYRENDSCENVVLLATGTGIAPIRSILQQFAEKPHLIKNKKVWLFWGGRKQEDLFMDFSFDEFDFTFIPVLSQESNKNTEKGYVQNVALKQEINWLNSQVYACGSPNMIETSRTILVQNGLPSEMFFADPFVSTN</sequence>
<dbReference type="InterPro" id="IPR050415">
    <property type="entry name" value="MRET"/>
</dbReference>
<dbReference type="PROSITE" id="PS51085">
    <property type="entry name" value="2FE2S_FER_2"/>
    <property type="match status" value="1"/>
</dbReference>
<organism evidence="3 4">
    <name type="scientific">Capnocytophaga canis</name>
    <dbReference type="NCBI Taxonomy" id="1848903"/>
    <lineage>
        <taxon>Bacteria</taxon>
        <taxon>Pseudomonadati</taxon>
        <taxon>Bacteroidota</taxon>
        <taxon>Flavobacteriia</taxon>
        <taxon>Flavobacteriales</taxon>
        <taxon>Flavobacteriaceae</taxon>
        <taxon>Capnocytophaga</taxon>
    </lineage>
</organism>
<dbReference type="EMBL" id="CDOL01000218">
    <property type="protein sequence ID" value="CEN52836.1"/>
    <property type="molecule type" value="Genomic_DNA"/>
</dbReference>
<evidence type="ECO:0000313" key="4">
    <source>
        <dbReference type="Proteomes" id="UP000038200"/>
    </source>
</evidence>
<dbReference type="InterPro" id="IPR001041">
    <property type="entry name" value="2Fe-2S_ferredoxin-type"/>
</dbReference>
<evidence type="ECO:0000313" key="3">
    <source>
        <dbReference type="EMBL" id="CEN52836.1"/>
    </source>
</evidence>
<feature type="domain" description="FAD-binding FR-type" evidence="2">
    <location>
        <begin position="97"/>
        <end position="196"/>
    </location>
</feature>
<dbReference type="Gene3D" id="3.40.50.80">
    <property type="entry name" value="Nucleotide-binding domain of ferredoxin-NADP reductase (FNR) module"/>
    <property type="match status" value="1"/>
</dbReference>
<evidence type="ECO:0000259" key="2">
    <source>
        <dbReference type="PROSITE" id="PS51384"/>
    </source>
</evidence>
<dbReference type="AlphaFoldDB" id="A0A0B7ILR4"/>
<reference evidence="3 4" key="1">
    <citation type="submission" date="2015-01" db="EMBL/GenBank/DDBJ databases">
        <authorList>
            <person name="Xiang T."/>
            <person name="Song Y."/>
            <person name="Huang L."/>
            <person name="Wang B."/>
            <person name="Wu P."/>
        </authorList>
    </citation>
    <scope>NUCLEOTIDE SEQUENCE [LARGE SCALE GENOMIC DNA]</scope>
    <source>
        <strain evidence="3 4">CcD93</strain>
    </source>
</reference>
<keyword evidence="3" id="KW-0560">Oxidoreductase</keyword>
<dbReference type="Pfam" id="PF00175">
    <property type="entry name" value="NAD_binding_1"/>
    <property type="match status" value="1"/>
</dbReference>
<dbReference type="SUPFAM" id="SSF54292">
    <property type="entry name" value="2Fe-2S ferredoxin-like"/>
    <property type="match status" value="1"/>
</dbReference>
<dbReference type="SUPFAM" id="SSF52343">
    <property type="entry name" value="Ferredoxin reductase-like, C-terminal NADP-linked domain"/>
    <property type="match status" value="1"/>
</dbReference>
<dbReference type="InterPro" id="IPR012675">
    <property type="entry name" value="Beta-grasp_dom_sf"/>
</dbReference>
<dbReference type="CDD" id="cd00207">
    <property type="entry name" value="fer2"/>
    <property type="match status" value="1"/>
</dbReference>
<dbReference type="InterPro" id="IPR017938">
    <property type="entry name" value="Riboflavin_synthase-like_b-brl"/>
</dbReference>
<dbReference type="PANTHER" id="PTHR47354">
    <property type="entry name" value="NADH OXIDOREDUCTASE HCR"/>
    <property type="match status" value="1"/>
</dbReference>
<dbReference type="InterPro" id="IPR036010">
    <property type="entry name" value="2Fe-2S_ferredoxin-like_sf"/>
</dbReference>
<dbReference type="PRINTS" id="PR00371">
    <property type="entry name" value="FPNCR"/>
</dbReference>
<dbReference type="GO" id="GO:0051536">
    <property type="term" value="F:iron-sulfur cluster binding"/>
    <property type="evidence" value="ECO:0007669"/>
    <property type="project" value="InterPro"/>
</dbReference>
<dbReference type="Gene3D" id="3.10.20.30">
    <property type="match status" value="1"/>
</dbReference>
<dbReference type="Pfam" id="PF00111">
    <property type="entry name" value="Fer2"/>
    <property type="match status" value="1"/>
</dbReference>
<dbReference type="GO" id="GO:0016491">
    <property type="term" value="F:oxidoreductase activity"/>
    <property type="evidence" value="ECO:0007669"/>
    <property type="project" value="UniProtKB-KW"/>
</dbReference>
<dbReference type="PANTHER" id="PTHR47354:SF5">
    <property type="entry name" value="PROTEIN RFBI"/>
    <property type="match status" value="1"/>
</dbReference>
<dbReference type="InterPro" id="IPR008333">
    <property type="entry name" value="Cbr1-like_FAD-bd_dom"/>
</dbReference>
<evidence type="ECO:0000259" key="1">
    <source>
        <dbReference type="PROSITE" id="PS51085"/>
    </source>
</evidence>
<gene>
    <name evidence="3" type="ORF">CCAND93_300011</name>
</gene>